<accession>A0AAX1MXI1</accession>
<dbReference type="Gene3D" id="3.50.50.60">
    <property type="entry name" value="FAD/NAD(P)-binding domain"/>
    <property type="match status" value="2"/>
</dbReference>
<dbReference type="InterPro" id="IPR002937">
    <property type="entry name" value="Amino_oxidase"/>
</dbReference>
<dbReference type="EMBL" id="CP076132">
    <property type="protein sequence ID" value="QWG00039.1"/>
    <property type="molecule type" value="Genomic_DNA"/>
</dbReference>
<evidence type="ECO:0000313" key="4">
    <source>
        <dbReference type="Proteomes" id="UP000678679"/>
    </source>
</evidence>
<dbReference type="GO" id="GO:0016491">
    <property type="term" value="F:oxidoreductase activity"/>
    <property type="evidence" value="ECO:0007669"/>
    <property type="project" value="InterPro"/>
</dbReference>
<organism evidence="3 4">
    <name type="scientific">Flammeovirga yaeyamensis</name>
    <dbReference type="NCBI Taxonomy" id="367791"/>
    <lineage>
        <taxon>Bacteria</taxon>
        <taxon>Pseudomonadati</taxon>
        <taxon>Bacteroidota</taxon>
        <taxon>Cytophagia</taxon>
        <taxon>Cytophagales</taxon>
        <taxon>Flammeovirgaceae</taxon>
        <taxon>Flammeovirga</taxon>
    </lineage>
</organism>
<protein>
    <submittedName>
        <fullName evidence="3">FAD-dependent oxidoreductase</fullName>
    </submittedName>
</protein>
<reference evidence="3 4" key="1">
    <citation type="submission" date="2021-05" db="EMBL/GenBank/DDBJ databases">
        <title>Comparative genomic studies on the polysaccharide-degrading batcterial strains of the Flammeovirga genus.</title>
        <authorList>
            <person name="Zewei F."/>
            <person name="Zheng Z."/>
            <person name="Yu L."/>
            <person name="Ruyue G."/>
            <person name="Yanhong M."/>
            <person name="Yuanyuan C."/>
            <person name="Jingyan G."/>
            <person name="Wenjun H."/>
        </authorList>
    </citation>
    <scope>NUCLEOTIDE SEQUENCE [LARGE SCALE GENOMIC DNA]</scope>
    <source>
        <strain evidence="3 4">NBRC:100898</strain>
    </source>
</reference>
<feature type="domain" description="Amine oxidase" evidence="2">
    <location>
        <begin position="12"/>
        <end position="83"/>
    </location>
</feature>
<dbReference type="PANTHER" id="PTHR43563">
    <property type="entry name" value="AMINE OXIDASE"/>
    <property type="match status" value="1"/>
</dbReference>
<name>A0AAX1MXI1_9BACT</name>
<dbReference type="InterPro" id="IPR050703">
    <property type="entry name" value="Flavin_MAO"/>
</dbReference>
<proteinExistence type="inferred from homology"/>
<dbReference type="InterPro" id="IPR036188">
    <property type="entry name" value="FAD/NAD-bd_sf"/>
</dbReference>
<dbReference type="Pfam" id="PF01593">
    <property type="entry name" value="Amino_oxidase"/>
    <property type="match status" value="2"/>
</dbReference>
<sequence>MNKKIVIVGGGISGLTLAYLFSKKNIETKVLEASNRLGGRIHTIKGALDTPLELGATWFSDAHQNVLSLLNEFHIKKFAQFTKGVSIYQTDVSVPPQQFIVPESEMPSYRVEGGTQNIIYTLVSYLNQENIQLNTDVTSIKEKGDELEIETSNGQVVQADKVIVCLPPHLVGTKIKFMPHLPESLNKLFPTVQTWMAESIKFVLEYERPFWREKELSGLLYSNNGIISEMYDHTNFEENKYGFTGFLNAGAASYSQEQRKGFVLNQLSPLLGDEVLQLSSYHDKIWNDKYLISDNHIMNSPHQNNGHPLLQESYMNDKLYFSGTETSNQFGGYMEGAILSAIRVADQIKI</sequence>
<evidence type="ECO:0000313" key="3">
    <source>
        <dbReference type="EMBL" id="QWG00039.1"/>
    </source>
</evidence>
<dbReference type="PANTHER" id="PTHR43563:SF1">
    <property type="entry name" value="AMINE OXIDASE [FLAVIN-CONTAINING] B"/>
    <property type="match status" value="1"/>
</dbReference>
<keyword evidence="4" id="KW-1185">Reference proteome</keyword>
<dbReference type="KEGG" id="fya:KMW28_10265"/>
<gene>
    <name evidence="3" type="ORF">KMW28_10265</name>
</gene>
<evidence type="ECO:0000259" key="2">
    <source>
        <dbReference type="Pfam" id="PF01593"/>
    </source>
</evidence>
<dbReference type="Gene3D" id="3.90.660.20">
    <property type="entry name" value="Protoporphyrinogen oxidase, mitochondrial, domain 2"/>
    <property type="match status" value="1"/>
</dbReference>
<feature type="domain" description="Amine oxidase" evidence="2">
    <location>
        <begin position="106"/>
        <end position="348"/>
    </location>
</feature>
<comment type="similarity">
    <text evidence="1">Belongs to the flavin monoamine oxidase family.</text>
</comment>
<dbReference type="SUPFAM" id="SSF54373">
    <property type="entry name" value="FAD-linked reductases, C-terminal domain"/>
    <property type="match status" value="1"/>
</dbReference>
<dbReference type="SUPFAM" id="SSF51905">
    <property type="entry name" value="FAD/NAD(P)-binding domain"/>
    <property type="match status" value="1"/>
</dbReference>
<dbReference type="RefSeq" id="WP_169663489.1">
    <property type="nucleotide sequence ID" value="NZ_CP076132.1"/>
</dbReference>
<dbReference type="AlphaFoldDB" id="A0AAX1MXI1"/>
<dbReference type="Proteomes" id="UP000678679">
    <property type="component" value="Chromosome 1"/>
</dbReference>
<evidence type="ECO:0000256" key="1">
    <source>
        <dbReference type="ARBA" id="ARBA00005995"/>
    </source>
</evidence>